<accession>A0ABM5TP77</accession>
<dbReference type="SUPFAM" id="SSF53448">
    <property type="entry name" value="Nucleotide-diphospho-sugar transferases"/>
    <property type="match status" value="1"/>
</dbReference>
<keyword evidence="2" id="KW-0808">Transferase</keyword>
<evidence type="ECO:0000313" key="2">
    <source>
        <dbReference type="EMBL" id="AKJ12801.1"/>
    </source>
</evidence>
<dbReference type="Pfam" id="PF04464">
    <property type="entry name" value="Glyphos_transf"/>
    <property type="match status" value="2"/>
</dbReference>
<dbReference type="SUPFAM" id="SSF53756">
    <property type="entry name" value="UDP-Glycosyltransferase/glycogen phosphorylase"/>
    <property type="match status" value="1"/>
</dbReference>
<reference evidence="2 3" key="1">
    <citation type="journal article" date="2015" name="ISME J.">
        <title>Draft Genome Sequence of Streptomyces incarnatus NRRL8089, which Produces the Nucleoside Antibiotic Sinefungin.</title>
        <authorList>
            <person name="Oshima K."/>
            <person name="Hattori M."/>
            <person name="Shimizu H."/>
            <person name="Fukuda K."/>
            <person name="Nemoto M."/>
            <person name="Inagaki K."/>
            <person name="Tamura T."/>
        </authorList>
    </citation>
    <scope>NUCLEOTIDE SEQUENCE [LARGE SCALE GENOMIC DNA]</scope>
    <source>
        <strain evidence="2 3">NRRL 8089</strain>
    </source>
</reference>
<dbReference type="InterPro" id="IPR001173">
    <property type="entry name" value="Glyco_trans_2-like"/>
</dbReference>
<dbReference type="Gene3D" id="3.40.50.12580">
    <property type="match status" value="1"/>
</dbReference>
<dbReference type="CDD" id="cd00761">
    <property type="entry name" value="Glyco_tranf_GTA_type"/>
    <property type="match status" value="1"/>
</dbReference>
<gene>
    <name evidence="2" type="ORF">ABB07_23030</name>
</gene>
<sequence>MPRFSLIVPCFKVQGFLRECLDSVLLQSFNDFELIAVDDRSPDGCGAILDEYAGRDPRVKVLHLPENVGLGRARNAGLPHATGDYLFFLDSDDTLTPGALRAIADRLTEAGDPDVLVFDYARTYWWGGTRRNALAEVLTEAGPGTFGADEYPQILDLLMVVWNKVYRREFVAAEGFAFPPGYYEDTPWTFPVLLSARRIAVLDRICLNYRQRRQGNILSTTSRKHFDIHDQYERVFAFVEQRPQLAHWRPYLHRKMGEHCLDILAKPDRLPPADKAEFFRRTREMLRRHQPVQTAPSGRAVAPGQAVAPETLPGAPAGGGAALPVGSWTAYRIGRQAARAGQEAARLAALAGGAAAARARAGWAAVHTRRPLDPHLVVYSASSHRGVLGDPAAVYAKAREIAPQLRGVWVLKDEETADRLPSGVEHVIVGSRRYLEVTARATFFVNDVNWPGTLTKRPGSVHIQTHQGTPLKYMGADLLDKPGARLGFDVPQMLRRADRWDYSLVANRHSELVWERAYPCHFTSLRTGSPRNDVLVNGAESDFRQRYGIPETDTVVLYAPTRRDYRRSGHVDRIDLARFAADLGEALGAGPGEGLGEGSGEGLGGLSEGRGNGLTLVVRLHPSLATGPARGMGLTELDRRGIVVDATDEPRVEDVLLAADVLVTDYSAVMFDYANLDRPIVVHADDWPAYTASRGAYFDITAEPPGHVARSYRELARLFASGSWRDEESARLRAAFRERFCEFDDGRAAERVVRTLLLGEPMTGPGAARIPGQAVGPDALASA</sequence>
<evidence type="ECO:0000313" key="3">
    <source>
        <dbReference type="Proteomes" id="UP000035366"/>
    </source>
</evidence>
<dbReference type="RefSeq" id="WP_208900536.1">
    <property type="nucleotide sequence ID" value="NZ_CP011497.1"/>
</dbReference>
<organism evidence="2 3">
    <name type="scientific">Streptomyces incarnatus</name>
    <dbReference type="NCBI Taxonomy" id="665007"/>
    <lineage>
        <taxon>Bacteria</taxon>
        <taxon>Bacillati</taxon>
        <taxon>Actinomycetota</taxon>
        <taxon>Actinomycetes</taxon>
        <taxon>Kitasatosporales</taxon>
        <taxon>Streptomycetaceae</taxon>
        <taxon>Streptomyces</taxon>
    </lineage>
</organism>
<proteinExistence type="predicted"/>
<dbReference type="Gene3D" id="3.90.550.10">
    <property type="entry name" value="Spore Coat Polysaccharide Biosynthesis Protein SpsA, Chain A"/>
    <property type="match status" value="1"/>
</dbReference>
<feature type="domain" description="Glycosyltransferase 2-like" evidence="1">
    <location>
        <begin position="5"/>
        <end position="169"/>
    </location>
</feature>
<keyword evidence="3" id="KW-1185">Reference proteome</keyword>
<dbReference type="InterPro" id="IPR043148">
    <property type="entry name" value="TagF_C"/>
</dbReference>
<dbReference type="Proteomes" id="UP000035366">
    <property type="component" value="Chromosome"/>
</dbReference>
<dbReference type="InterPro" id="IPR007554">
    <property type="entry name" value="Glycerophosphate_synth"/>
</dbReference>
<dbReference type="EMBL" id="CP011497">
    <property type="protein sequence ID" value="AKJ12801.1"/>
    <property type="molecule type" value="Genomic_DNA"/>
</dbReference>
<dbReference type="PANTHER" id="PTHR37316:SF3">
    <property type="entry name" value="TEICHOIC ACID GLYCEROL-PHOSPHATE TRANSFERASE"/>
    <property type="match status" value="1"/>
</dbReference>
<evidence type="ECO:0000259" key="1">
    <source>
        <dbReference type="Pfam" id="PF00535"/>
    </source>
</evidence>
<name>A0ABM5TP77_9ACTN</name>
<dbReference type="InterPro" id="IPR051612">
    <property type="entry name" value="Teichoic_Acid_Biosynth"/>
</dbReference>
<dbReference type="Pfam" id="PF00535">
    <property type="entry name" value="Glycos_transf_2"/>
    <property type="match status" value="1"/>
</dbReference>
<dbReference type="InterPro" id="IPR029044">
    <property type="entry name" value="Nucleotide-diphossugar_trans"/>
</dbReference>
<dbReference type="PANTHER" id="PTHR37316">
    <property type="entry name" value="TEICHOIC ACID GLYCEROL-PHOSPHATE PRIMASE"/>
    <property type="match status" value="1"/>
</dbReference>
<protein>
    <submittedName>
        <fullName evidence="2">Glycosyl transferase</fullName>
    </submittedName>
</protein>
<dbReference type="GO" id="GO:0016740">
    <property type="term" value="F:transferase activity"/>
    <property type="evidence" value="ECO:0007669"/>
    <property type="project" value="UniProtKB-KW"/>
</dbReference>